<dbReference type="Proteomes" id="UP000245702">
    <property type="component" value="Unassembled WGS sequence"/>
</dbReference>
<accession>A0ABM9VZY2</accession>
<evidence type="ECO:0000313" key="1">
    <source>
        <dbReference type="EMBL" id="CVK18481.1"/>
    </source>
</evidence>
<dbReference type="Pfam" id="PF14354">
    <property type="entry name" value="Lar_restr_allev"/>
    <property type="match status" value="1"/>
</dbReference>
<evidence type="ECO:0000313" key="2">
    <source>
        <dbReference type="Proteomes" id="UP000245702"/>
    </source>
</evidence>
<comment type="caution">
    <text evidence="1">The sequence shown here is derived from an EMBL/GenBank/DDBJ whole genome shotgun (WGS) entry which is preliminary data.</text>
</comment>
<proteinExistence type="predicted"/>
<sequence length="73" mass="8106">MSELKPCPFCGGSEIDFSDCKRLEDCKEFECCDNEEYVLVVCNFSKGGCGASSGYFDTKEQAVAAWNKRSERG</sequence>
<protein>
    <recommendedName>
        <fullName evidence="3">Restriction alleviation protein, Lar family</fullName>
    </recommendedName>
</protein>
<keyword evidence="2" id="KW-1185">Reference proteome</keyword>
<gene>
    <name evidence="1" type="ORF">SSPH_01119</name>
</gene>
<dbReference type="EMBL" id="FCOW01000004">
    <property type="protein sequence ID" value="CVK18481.1"/>
    <property type="molecule type" value="Genomic_DNA"/>
</dbReference>
<name>A0ABM9VZY2_9FIRM</name>
<organism evidence="1 2">
    <name type="scientific">Sporomusa sphaeroides DSM 2875</name>
    <dbReference type="NCBI Taxonomy" id="1337886"/>
    <lineage>
        <taxon>Bacteria</taxon>
        <taxon>Bacillati</taxon>
        <taxon>Bacillota</taxon>
        <taxon>Negativicutes</taxon>
        <taxon>Selenomonadales</taxon>
        <taxon>Sporomusaceae</taxon>
        <taxon>Sporomusa</taxon>
    </lineage>
</organism>
<reference evidence="1 2" key="1">
    <citation type="submission" date="2016-01" db="EMBL/GenBank/DDBJ databases">
        <authorList>
            <person name="Brown R."/>
        </authorList>
    </citation>
    <scope>NUCLEOTIDE SEQUENCE [LARGE SCALE GENOMIC DNA]</scope>
    <source>
        <strain evidence="1">Sporomusa sphaeroides DSM 2875</strain>
    </source>
</reference>
<dbReference type="RefSeq" id="WP_075756403.1">
    <property type="nucleotide sequence ID" value="NZ_FCOW01000004.1"/>
</dbReference>
<evidence type="ECO:0008006" key="3">
    <source>
        <dbReference type="Google" id="ProtNLM"/>
    </source>
</evidence>